<protein>
    <recommendedName>
        <fullName evidence="4">DUF2497 domain-containing protein</fullName>
    </recommendedName>
</protein>
<evidence type="ECO:0008006" key="4">
    <source>
        <dbReference type="Google" id="ProtNLM"/>
    </source>
</evidence>
<dbReference type="InterPro" id="IPR019632">
    <property type="entry name" value="DUF2497"/>
</dbReference>
<dbReference type="RefSeq" id="WP_183751008.1">
    <property type="nucleotide sequence ID" value="NZ_JACICC010000002.1"/>
</dbReference>
<proteinExistence type="predicted"/>
<feature type="compositionally biased region" description="Basic and acidic residues" evidence="1">
    <location>
        <begin position="11"/>
        <end position="23"/>
    </location>
</feature>
<evidence type="ECO:0000313" key="3">
    <source>
        <dbReference type="Proteomes" id="UP000537592"/>
    </source>
</evidence>
<dbReference type="EMBL" id="JACICC010000002">
    <property type="protein sequence ID" value="MBB3809002.1"/>
    <property type="molecule type" value="Genomic_DNA"/>
</dbReference>
<reference evidence="2 3" key="1">
    <citation type="submission" date="2020-08" db="EMBL/GenBank/DDBJ databases">
        <title>Genomic Encyclopedia of Type Strains, Phase IV (KMG-IV): sequencing the most valuable type-strain genomes for metagenomic binning, comparative biology and taxonomic classification.</title>
        <authorList>
            <person name="Goeker M."/>
        </authorList>
    </citation>
    <scope>NUCLEOTIDE SEQUENCE [LARGE SCALE GENOMIC DNA]</scope>
    <source>
        <strain evidence="2 3">DSM 28760</strain>
    </source>
</reference>
<accession>A0A7W6EGH1</accession>
<sequence>MSAASQRLHSVPRETTRTSDRANVEPSMEEILASIRRIIADDQAHSLPLPADSVNVDAGIDFSAITFDDEVVESDPQHPRDMSTVTTPAPSSVPIAEPVRPQAHERRDAHETAHAQQAAPISETASSRPGDVEAPPAPEPLLSSAADASAASAFSALSSVVLNRAPRTVDDLVQEMLRPLLKSWLDENLPPLVERLVKAEIERISRGKQ</sequence>
<evidence type="ECO:0000313" key="2">
    <source>
        <dbReference type="EMBL" id="MBB3809002.1"/>
    </source>
</evidence>
<name>A0A7W6EGH1_9HYPH</name>
<feature type="compositionally biased region" description="Basic and acidic residues" evidence="1">
    <location>
        <begin position="102"/>
        <end position="113"/>
    </location>
</feature>
<feature type="region of interest" description="Disordered" evidence="1">
    <location>
        <begin position="1"/>
        <end position="26"/>
    </location>
</feature>
<dbReference type="AlphaFoldDB" id="A0A7W6EGH1"/>
<dbReference type="Proteomes" id="UP000537592">
    <property type="component" value="Unassembled WGS sequence"/>
</dbReference>
<dbReference type="Pfam" id="PF10691">
    <property type="entry name" value="DUF2497"/>
    <property type="match status" value="1"/>
</dbReference>
<feature type="region of interest" description="Disordered" evidence="1">
    <location>
        <begin position="69"/>
        <end position="145"/>
    </location>
</feature>
<organism evidence="2 3">
    <name type="scientific">Pseudochelatococcus contaminans</name>
    <dbReference type="NCBI Taxonomy" id="1538103"/>
    <lineage>
        <taxon>Bacteria</taxon>
        <taxon>Pseudomonadati</taxon>
        <taxon>Pseudomonadota</taxon>
        <taxon>Alphaproteobacteria</taxon>
        <taxon>Hyphomicrobiales</taxon>
        <taxon>Chelatococcaceae</taxon>
        <taxon>Pseudochelatococcus</taxon>
    </lineage>
</organism>
<evidence type="ECO:0000256" key="1">
    <source>
        <dbReference type="SAM" id="MobiDB-lite"/>
    </source>
</evidence>
<gene>
    <name evidence="2" type="ORF">FHS81_001072</name>
</gene>
<comment type="caution">
    <text evidence="2">The sequence shown here is derived from an EMBL/GenBank/DDBJ whole genome shotgun (WGS) entry which is preliminary data.</text>
</comment>
<keyword evidence="3" id="KW-1185">Reference proteome</keyword>